<feature type="transmembrane region" description="Helical" evidence="1">
    <location>
        <begin position="272"/>
        <end position="290"/>
    </location>
</feature>
<accession>A0A8K0NV89</accession>
<evidence type="ECO:0000313" key="3">
    <source>
        <dbReference type="Proteomes" id="UP000812966"/>
    </source>
</evidence>
<feature type="transmembrane region" description="Helical" evidence="1">
    <location>
        <begin position="239"/>
        <end position="260"/>
    </location>
</feature>
<keyword evidence="1" id="KW-0472">Membrane</keyword>
<dbReference type="Proteomes" id="UP000812966">
    <property type="component" value="Unassembled WGS sequence"/>
</dbReference>
<feature type="transmembrane region" description="Helical" evidence="1">
    <location>
        <begin position="195"/>
        <end position="219"/>
    </location>
</feature>
<reference evidence="2" key="1">
    <citation type="submission" date="2020-04" db="EMBL/GenBank/DDBJ databases">
        <title>Analysis of mating type loci in Filobasidium floriforme.</title>
        <authorList>
            <person name="Nowrousian M."/>
        </authorList>
    </citation>
    <scope>NUCLEOTIDE SEQUENCE</scope>
    <source>
        <strain evidence="2">CBS 6242</strain>
    </source>
</reference>
<comment type="caution">
    <text evidence="2">The sequence shown here is derived from an EMBL/GenBank/DDBJ whole genome shotgun (WGS) entry which is preliminary data.</text>
</comment>
<keyword evidence="1" id="KW-0812">Transmembrane</keyword>
<name>A0A8K0NV89_9TREE</name>
<dbReference type="AlphaFoldDB" id="A0A8K0NV89"/>
<keyword evidence="3" id="KW-1185">Reference proteome</keyword>
<evidence type="ECO:0000256" key="1">
    <source>
        <dbReference type="SAM" id="Phobius"/>
    </source>
</evidence>
<organism evidence="2 3">
    <name type="scientific">Filobasidium floriforme</name>
    <dbReference type="NCBI Taxonomy" id="5210"/>
    <lineage>
        <taxon>Eukaryota</taxon>
        <taxon>Fungi</taxon>
        <taxon>Dikarya</taxon>
        <taxon>Basidiomycota</taxon>
        <taxon>Agaricomycotina</taxon>
        <taxon>Tremellomycetes</taxon>
        <taxon>Filobasidiales</taxon>
        <taxon>Filobasidiaceae</taxon>
        <taxon>Filobasidium</taxon>
    </lineage>
</organism>
<sequence>MHNLTSRDAYNPAGEISGGGNPDDVFASYIREVYLGPYVGTWLELLEQGYCLHLLVRYYSKPAPRYERLAIGFASAVGLYLSISHSQMLLEFVENELFRLNSLANMHWQLFSTNFVGGIVLCIVQCLYAHRMVQITRDQGRRRIFIRIGLGVAIALCLTCNTIALYTQAEMPRLTSIFDPKVATLSAYFQRTKPWIILSYVGNIAVDSLICVGSVWTMVNNTARTSERPVETKNAIREYITISAKSMLFPTLCSATSIGLHTYKISGCYDAIAVYSISKLSLISILHLTLARERMRGQLNDTGVIDPQKVTMHVETQVVYERGSDYPLTKLRHPGLRCPSDTDLSSMASPGASERFKADGEMDSLHGSGAKLFWSDR</sequence>
<feature type="transmembrane region" description="Helical" evidence="1">
    <location>
        <begin position="110"/>
        <end position="132"/>
    </location>
</feature>
<feature type="transmembrane region" description="Helical" evidence="1">
    <location>
        <begin position="69"/>
        <end position="90"/>
    </location>
</feature>
<proteinExistence type="predicted"/>
<evidence type="ECO:0000313" key="2">
    <source>
        <dbReference type="EMBL" id="KAG7571059.1"/>
    </source>
</evidence>
<feature type="transmembrane region" description="Helical" evidence="1">
    <location>
        <begin position="144"/>
        <end position="166"/>
    </location>
</feature>
<protein>
    <submittedName>
        <fullName evidence="2">Uncharacterized protein</fullName>
    </submittedName>
</protein>
<dbReference type="EMBL" id="JABELV010000012">
    <property type="protein sequence ID" value="KAG7571059.1"/>
    <property type="molecule type" value="Genomic_DNA"/>
</dbReference>
<keyword evidence="1" id="KW-1133">Transmembrane helix</keyword>
<gene>
    <name evidence="2" type="ORF">FFLO_01023</name>
</gene>